<dbReference type="Pfam" id="PF00842">
    <property type="entry name" value="Ala_racemase_C"/>
    <property type="match status" value="1"/>
</dbReference>
<dbReference type="InterPro" id="IPR000821">
    <property type="entry name" value="Ala_racemase"/>
</dbReference>
<comment type="caution">
    <text evidence="7">The sequence shown here is derived from an EMBL/GenBank/DDBJ whole genome shotgun (WGS) entry which is preliminary data.</text>
</comment>
<evidence type="ECO:0000259" key="6">
    <source>
        <dbReference type="SMART" id="SM01005"/>
    </source>
</evidence>
<dbReference type="InterPro" id="IPR011079">
    <property type="entry name" value="Ala_racemase_C"/>
</dbReference>
<feature type="modified residue" description="N6-(pyridoxal phosphate)lysine" evidence="4">
    <location>
        <position position="40"/>
    </location>
</feature>
<evidence type="ECO:0000256" key="4">
    <source>
        <dbReference type="PIRSR" id="PIRSR600821-50"/>
    </source>
</evidence>
<protein>
    <submittedName>
        <fullName evidence="7">Alanine racemase</fullName>
    </submittedName>
</protein>
<comment type="cofactor">
    <cofactor evidence="1 4">
        <name>pyridoxal 5'-phosphate</name>
        <dbReference type="ChEBI" id="CHEBI:597326"/>
    </cofactor>
</comment>
<name>A0A1X0VDD7_LEUPS</name>
<dbReference type="RefSeq" id="WP_080519082.1">
    <property type="nucleotide sequence ID" value="NZ_MPLS01000020.1"/>
</dbReference>
<keyword evidence="2 4" id="KW-0663">Pyridoxal phosphate</keyword>
<dbReference type="Gene3D" id="2.40.37.10">
    <property type="entry name" value="Lyase, Ornithine Decarboxylase, Chain A, domain 1"/>
    <property type="match status" value="1"/>
</dbReference>
<evidence type="ECO:0000313" key="7">
    <source>
        <dbReference type="EMBL" id="ORI97596.1"/>
    </source>
</evidence>
<feature type="binding site" evidence="5">
    <location>
        <position position="315"/>
    </location>
    <ligand>
        <name>substrate</name>
    </ligand>
</feature>
<accession>A0A1X0VDD7</accession>
<feature type="binding site" evidence="5">
    <location>
        <position position="138"/>
    </location>
    <ligand>
        <name>substrate</name>
    </ligand>
</feature>
<dbReference type="GO" id="GO:0005829">
    <property type="term" value="C:cytosol"/>
    <property type="evidence" value="ECO:0007669"/>
    <property type="project" value="TreeGrafter"/>
</dbReference>
<proteinExistence type="predicted"/>
<organism evidence="7 8">
    <name type="scientific">Leuconostoc pseudomesenteroides</name>
    <dbReference type="NCBI Taxonomy" id="33968"/>
    <lineage>
        <taxon>Bacteria</taxon>
        <taxon>Bacillati</taxon>
        <taxon>Bacillota</taxon>
        <taxon>Bacilli</taxon>
        <taxon>Lactobacillales</taxon>
        <taxon>Lactobacillaceae</taxon>
        <taxon>Leuconostoc</taxon>
    </lineage>
</organism>
<dbReference type="FunFam" id="3.20.20.10:FF:000002">
    <property type="entry name" value="Alanine racemase"/>
    <property type="match status" value="1"/>
</dbReference>
<dbReference type="GO" id="GO:0030632">
    <property type="term" value="P:D-alanine biosynthetic process"/>
    <property type="evidence" value="ECO:0007669"/>
    <property type="project" value="TreeGrafter"/>
</dbReference>
<keyword evidence="3" id="KW-0413">Isomerase</keyword>
<evidence type="ECO:0000256" key="1">
    <source>
        <dbReference type="ARBA" id="ARBA00001933"/>
    </source>
</evidence>
<dbReference type="EMBL" id="MPLS01000020">
    <property type="protein sequence ID" value="ORI97596.1"/>
    <property type="molecule type" value="Genomic_DNA"/>
</dbReference>
<dbReference type="InterPro" id="IPR009006">
    <property type="entry name" value="Ala_racemase/Decarboxylase_C"/>
</dbReference>
<dbReference type="STRING" id="33968.BMS77_03545"/>
<dbReference type="AlphaFoldDB" id="A0A1X0VDD7"/>
<evidence type="ECO:0000256" key="5">
    <source>
        <dbReference type="PIRSR" id="PIRSR600821-52"/>
    </source>
</evidence>
<dbReference type="SUPFAM" id="SSF51419">
    <property type="entry name" value="PLP-binding barrel"/>
    <property type="match status" value="1"/>
</dbReference>
<dbReference type="CDD" id="cd00430">
    <property type="entry name" value="PLPDE_III_AR"/>
    <property type="match status" value="1"/>
</dbReference>
<dbReference type="InterPro" id="IPR001608">
    <property type="entry name" value="Ala_racemase_N"/>
</dbReference>
<dbReference type="PANTHER" id="PTHR30511:SF0">
    <property type="entry name" value="ALANINE RACEMASE, CATABOLIC-RELATED"/>
    <property type="match status" value="1"/>
</dbReference>
<gene>
    <name evidence="7" type="ORF">BMR96_06365</name>
</gene>
<dbReference type="PANTHER" id="PTHR30511">
    <property type="entry name" value="ALANINE RACEMASE"/>
    <property type="match status" value="1"/>
</dbReference>
<dbReference type="Gene3D" id="3.20.20.10">
    <property type="entry name" value="Alanine racemase"/>
    <property type="match status" value="1"/>
</dbReference>
<evidence type="ECO:0000256" key="2">
    <source>
        <dbReference type="ARBA" id="ARBA00022898"/>
    </source>
</evidence>
<dbReference type="InterPro" id="IPR029066">
    <property type="entry name" value="PLP-binding_barrel"/>
</dbReference>
<dbReference type="Pfam" id="PF01168">
    <property type="entry name" value="Ala_racemase_N"/>
    <property type="match status" value="1"/>
</dbReference>
<evidence type="ECO:0000256" key="3">
    <source>
        <dbReference type="ARBA" id="ARBA00023235"/>
    </source>
</evidence>
<dbReference type="NCBIfam" id="TIGR00492">
    <property type="entry name" value="alr"/>
    <property type="match status" value="1"/>
</dbReference>
<feature type="domain" description="Alanine racemase C-terminal" evidence="6">
    <location>
        <begin position="246"/>
        <end position="372"/>
    </location>
</feature>
<reference evidence="7 8" key="1">
    <citation type="journal article" date="2017" name="Front. Microbiol.">
        <title>Genomic Characterization of Dairy Associated Leuconostoc Species and Diversity of Leuconostocs in Undefined Mixed Mesophilic Starter Cultures.</title>
        <authorList>
            <person name="Frantzen C.A."/>
            <person name="Kot W."/>
            <person name="Pedersen T.B."/>
            <person name="Ardo Y.M."/>
            <person name="Broadbent J.R."/>
            <person name="Neve H."/>
            <person name="Hansen L.H."/>
            <person name="Dal Bello F."/>
            <person name="Ostlie H.M."/>
            <person name="Kleppen H.P."/>
            <person name="Vogensen F.K."/>
            <person name="Holo H."/>
        </authorList>
    </citation>
    <scope>NUCLEOTIDE SEQUENCE [LARGE SCALE GENOMIC DNA]</scope>
    <source>
        <strain evidence="7 8">LMGCF08</strain>
    </source>
</reference>
<dbReference type="eggNOG" id="COG0787">
    <property type="taxonomic scope" value="Bacteria"/>
</dbReference>
<dbReference type="Proteomes" id="UP000192288">
    <property type="component" value="Unassembled WGS sequence"/>
</dbReference>
<dbReference type="GO" id="GO:0008784">
    <property type="term" value="F:alanine racemase activity"/>
    <property type="evidence" value="ECO:0007669"/>
    <property type="project" value="InterPro"/>
</dbReference>
<dbReference type="SUPFAM" id="SSF50621">
    <property type="entry name" value="Alanine racemase C-terminal domain-like"/>
    <property type="match status" value="1"/>
</dbReference>
<dbReference type="GO" id="GO:0009252">
    <property type="term" value="P:peptidoglycan biosynthetic process"/>
    <property type="evidence" value="ECO:0007669"/>
    <property type="project" value="TreeGrafter"/>
</dbReference>
<sequence>MNYVALHRHAQVSLSRSAVAHNVAAIKNHAHAQQVMAVLKANAFSHGLPEMAMLSIQSGATRFGVAMLDEALALRDLGYQQPIDVLGLTDPQFVRLAAQRDITLAFSSLATIQQAVKVLADTSLHLKVSLPVDTGLNRIGFKERDQLVLAIQEVVVSKQLEFQSLWTHFATADTPNETYVDFQISEWQRLTQNLPAQPKEQHFANTGMATWYADKVDTEIVRLGVGLFGIDSSEPTMPMPFELEPVLALTAEVIFSKPIKAGEAVGYGADYRAKHDGWLLTIPIGHSDGYPFNADGMRILIADGQVGHIAGGVAMDQTMIFVDKPVNIGVQVTLIGSVGAQSVTLPDLAQYSSVSIVALMNHFAPRLQRIIVP</sequence>
<dbReference type="GO" id="GO:0030170">
    <property type="term" value="F:pyridoxal phosphate binding"/>
    <property type="evidence" value="ECO:0007669"/>
    <property type="project" value="TreeGrafter"/>
</dbReference>
<dbReference type="PRINTS" id="PR00992">
    <property type="entry name" value="ALARACEMASE"/>
</dbReference>
<evidence type="ECO:0000313" key="8">
    <source>
        <dbReference type="Proteomes" id="UP000192288"/>
    </source>
</evidence>
<dbReference type="SMART" id="SM01005">
    <property type="entry name" value="Ala_racemase_C"/>
    <property type="match status" value="1"/>
</dbReference>